<name>K0K6X2_SACES</name>
<dbReference type="BioCyc" id="SESP1179773:BN6_RS25955-MONOMER"/>
<organism evidence="3 4">
    <name type="scientific">Saccharothrix espanaensis (strain ATCC 51144 / DSM 44229 / JCM 9112 / NBRC 15066 / NRRL 15764)</name>
    <dbReference type="NCBI Taxonomy" id="1179773"/>
    <lineage>
        <taxon>Bacteria</taxon>
        <taxon>Bacillati</taxon>
        <taxon>Actinomycetota</taxon>
        <taxon>Actinomycetes</taxon>
        <taxon>Pseudonocardiales</taxon>
        <taxon>Pseudonocardiaceae</taxon>
        <taxon>Saccharothrix</taxon>
    </lineage>
</organism>
<dbReference type="RefSeq" id="WP_015102741.1">
    <property type="nucleotide sequence ID" value="NC_019673.1"/>
</dbReference>
<dbReference type="STRING" id="1179773.BN6_53690"/>
<keyword evidence="1" id="KW-0472">Membrane</keyword>
<dbReference type="AlphaFoldDB" id="K0K6X2"/>
<dbReference type="InterPro" id="IPR002881">
    <property type="entry name" value="DUF58"/>
</dbReference>
<dbReference type="PATRIC" id="fig|1179773.3.peg.5407"/>
<dbReference type="PANTHER" id="PTHR34351">
    <property type="entry name" value="SLR1927 PROTEIN-RELATED"/>
    <property type="match status" value="1"/>
</dbReference>
<keyword evidence="4" id="KW-1185">Reference proteome</keyword>
<reference evidence="3 4" key="1">
    <citation type="journal article" date="2012" name="BMC Genomics">
        <title>Complete genome sequence of Saccharothrix espanaensis DSM 44229T and comparison to the other completely sequenced Pseudonocardiaceae.</title>
        <authorList>
            <person name="Strobel T."/>
            <person name="Al-Dilaimi A."/>
            <person name="Blom J."/>
            <person name="Gessner A."/>
            <person name="Kalinowski J."/>
            <person name="Luzhetska M."/>
            <person name="Puhler A."/>
            <person name="Szczepanowski R."/>
            <person name="Bechthold A."/>
            <person name="Ruckert C."/>
        </authorList>
    </citation>
    <scope>NUCLEOTIDE SEQUENCE [LARGE SCALE GENOMIC DNA]</scope>
    <source>
        <strain evidence="4">ATCC 51144 / DSM 44229 / JCM 9112 / NBRC 15066 / NRRL 15764</strain>
    </source>
</reference>
<accession>K0K6X2</accession>
<dbReference type="EMBL" id="HE804045">
    <property type="protein sequence ID" value="CCH32629.1"/>
    <property type="molecule type" value="Genomic_DNA"/>
</dbReference>
<evidence type="ECO:0000256" key="1">
    <source>
        <dbReference type="SAM" id="Phobius"/>
    </source>
</evidence>
<evidence type="ECO:0000313" key="4">
    <source>
        <dbReference type="Proteomes" id="UP000006281"/>
    </source>
</evidence>
<dbReference type="Pfam" id="PF01882">
    <property type="entry name" value="DUF58"/>
    <property type="match status" value="1"/>
</dbReference>
<evidence type="ECO:0000313" key="3">
    <source>
        <dbReference type="EMBL" id="CCH32629.1"/>
    </source>
</evidence>
<sequence>MTPFTRTGAWAAIGAVVLYAAGVLLGYPALIGLAVGLTSALCCAAVAVSVKSRVSLRRTVSPLRVTVGQAALGRVEAHNPSRWRSPALTAVDRIGSIRIDLPVRSLSGGESRVVEYPVPTTRRGLLRLGPLTLLRVDAFGLLSRAQRQTDNALLWVHPRVHALRPLPVGIVLDYEGPVTENSRPGTVTFSSLREYAPGDDPRRIHWKSSARTGNLMVREHVDTTEPATTVVLDTRESVFGDEAFEHAVEVAASVASSAWTAARPVVLHVLAEDAAALADAGAHTDLDRLAAVSRCADRSAVDLVRLVEDTAPGGALVVVTGEDASAVLTRLAGQRRRFTTVVVAVIAPGACGVRRRPGLVVLSAPTAEETAAEWNRFVGGS</sequence>
<dbReference type="OrthoDB" id="9812729at2"/>
<dbReference type="Proteomes" id="UP000006281">
    <property type="component" value="Chromosome"/>
</dbReference>
<dbReference type="PANTHER" id="PTHR34351:SF1">
    <property type="entry name" value="SLR1927 PROTEIN"/>
    <property type="match status" value="1"/>
</dbReference>
<evidence type="ECO:0000259" key="2">
    <source>
        <dbReference type="Pfam" id="PF01882"/>
    </source>
</evidence>
<gene>
    <name evidence="3" type="ordered locus">BN6_53690</name>
</gene>
<dbReference type="HOGENOM" id="CLU_026152_4_2_11"/>
<dbReference type="eggNOG" id="COG1721">
    <property type="taxonomic scope" value="Bacteria"/>
</dbReference>
<protein>
    <submittedName>
        <fullName evidence="3">Putative membrane protein</fullName>
    </submittedName>
</protein>
<feature type="domain" description="DUF58" evidence="2">
    <location>
        <begin position="192"/>
        <end position="273"/>
    </location>
</feature>
<proteinExistence type="predicted"/>
<keyword evidence="1" id="KW-1133">Transmembrane helix</keyword>
<dbReference type="KEGG" id="sesp:BN6_53690"/>
<feature type="transmembrane region" description="Helical" evidence="1">
    <location>
        <begin position="7"/>
        <end position="25"/>
    </location>
</feature>
<keyword evidence="1" id="KW-0812">Transmembrane</keyword>